<reference evidence="1" key="1">
    <citation type="journal article" date="2019" name="Sci. Rep.">
        <title>Draft genome of Tanacetum cinerariifolium, the natural source of mosquito coil.</title>
        <authorList>
            <person name="Yamashiro T."/>
            <person name="Shiraishi A."/>
            <person name="Satake H."/>
            <person name="Nakayama K."/>
        </authorList>
    </citation>
    <scope>NUCLEOTIDE SEQUENCE</scope>
</reference>
<dbReference type="InterPro" id="IPR016024">
    <property type="entry name" value="ARM-type_fold"/>
</dbReference>
<sequence length="105" mass="12250">MLFMLVNVNRFDLRYLSRFLYKMHNVEKFVQRRIVLALAHLCSPEDQEAIFVDNYGLDLLLELLQSAHSKRQGDAYAAFCKLAEKAMKEMLKISRSQKSDGRHVS</sequence>
<proteinExistence type="predicted"/>
<dbReference type="InterPro" id="IPR011989">
    <property type="entry name" value="ARM-like"/>
</dbReference>
<accession>A0A699HVJ1</accession>
<dbReference type="PANTHER" id="PTHR46710">
    <property type="entry name" value="ARM REPEAT PROTEIN INTERACTING WITH ABF2"/>
    <property type="match status" value="1"/>
</dbReference>
<comment type="caution">
    <text evidence="1">The sequence shown here is derived from an EMBL/GenBank/DDBJ whole genome shotgun (WGS) entry which is preliminary data.</text>
</comment>
<dbReference type="SUPFAM" id="SSF48371">
    <property type="entry name" value="ARM repeat"/>
    <property type="match status" value="1"/>
</dbReference>
<dbReference type="EMBL" id="BKCJ010222045">
    <property type="protein sequence ID" value="GEY91539.1"/>
    <property type="molecule type" value="Genomic_DNA"/>
</dbReference>
<evidence type="ECO:0000313" key="1">
    <source>
        <dbReference type="EMBL" id="GEY91539.1"/>
    </source>
</evidence>
<dbReference type="InterPro" id="IPR044282">
    <property type="entry name" value="ABAP1/ARIA"/>
</dbReference>
<dbReference type="Gene3D" id="1.25.10.10">
    <property type="entry name" value="Leucine-rich Repeat Variant"/>
    <property type="match status" value="1"/>
</dbReference>
<protein>
    <submittedName>
        <fullName evidence="1">Uncharacterized protein</fullName>
    </submittedName>
</protein>
<organism evidence="1">
    <name type="scientific">Tanacetum cinerariifolium</name>
    <name type="common">Dalmatian daisy</name>
    <name type="synonym">Chrysanthemum cinerariifolium</name>
    <dbReference type="NCBI Taxonomy" id="118510"/>
    <lineage>
        <taxon>Eukaryota</taxon>
        <taxon>Viridiplantae</taxon>
        <taxon>Streptophyta</taxon>
        <taxon>Embryophyta</taxon>
        <taxon>Tracheophyta</taxon>
        <taxon>Spermatophyta</taxon>
        <taxon>Magnoliopsida</taxon>
        <taxon>eudicotyledons</taxon>
        <taxon>Gunneridae</taxon>
        <taxon>Pentapetalae</taxon>
        <taxon>asterids</taxon>
        <taxon>campanulids</taxon>
        <taxon>Asterales</taxon>
        <taxon>Asteraceae</taxon>
        <taxon>Asteroideae</taxon>
        <taxon>Anthemideae</taxon>
        <taxon>Anthemidinae</taxon>
        <taxon>Tanacetum</taxon>
    </lineage>
</organism>
<gene>
    <name evidence="1" type="ORF">Tci_463513</name>
</gene>
<dbReference type="PANTHER" id="PTHR46710:SF1">
    <property type="entry name" value="ARM REPEAT PROTEIN INTERACTING WITH ABF2"/>
    <property type="match status" value="1"/>
</dbReference>
<dbReference type="AlphaFoldDB" id="A0A699HVJ1"/>
<name>A0A699HVJ1_TANCI</name>